<dbReference type="InterPro" id="IPR009597">
    <property type="entry name" value="DUF1206"/>
</dbReference>
<feature type="transmembrane region" description="Helical" evidence="1">
    <location>
        <begin position="56"/>
        <end position="76"/>
    </location>
</feature>
<feature type="transmembrane region" description="Helical" evidence="1">
    <location>
        <begin position="16"/>
        <end position="36"/>
    </location>
</feature>
<comment type="caution">
    <text evidence="3">The sequence shown here is derived from an EMBL/GenBank/DDBJ whole genome shotgun (WGS) entry which is preliminary data.</text>
</comment>
<dbReference type="EMBL" id="JBHRSB010000003">
    <property type="protein sequence ID" value="MFC3000723.1"/>
    <property type="molecule type" value="Genomic_DNA"/>
</dbReference>
<feature type="transmembrane region" description="Helical" evidence="1">
    <location>
        <begin position="97"/>
        <end position="118"/>
    </location>
</feature>
<keyword evidence="4" id="KW-1185">Reference proteome</keyword>
<name>A0ABV7BW31_9PROT</name>
<feature type="transmembrane region" description="Helical" evidence="1">
    <location>
        <begin position="234"/>
        <end position="255"/>
    </location>
</feature>
<organism evidence="3 4">
    <name type="scientific">Falsiroseomonas tokyonensis</name>
    <dbReference type="NCBI Taxonomy" id="430521"/>
    <lineage>
        <taxon>Bacteria</taxon>
        <taxon>Pseudomonadati</taxon>
        <taxon>Pseudomonadota</taxon>
        <taxon>Alphaproteobacteria</taxon>
        <taxon>Acetobacterales</taxon>
        <taxon>Roseomonadaceae</taxon>
        <taxon>Falsiroseomonas</taxon>
    </lineage>
</organism>
<dbReference type="Pfam" id="PF06724">
    <property type="entry name" value="DUF1206"/>
    <property type="match status" value="3"/>
</dbReference>
<evidence type="ECO:0000313" key="4">
    <source>
        <dbReference type="Proteomes" id="UP001595420"/>
    </source>
</evidence>
<evidence type="ECO:0000256" key="1">
    <source>
        <dbReference type="SAM" id="Phobius"/>
    </source>
</evidence>
<gene>
    <name evidence="3" type="ORF">ACFOD3_12515</name>
</gene>
<feature type="domain" description="DUF1206" evidence="2">
    <location>
        <begin position="98"/>
        <end position="168"/>
    </location>
</feature>
<keyword evidence="1" id="KW-0472">Membrane</keyword>
<feature type="domain" description="DUF1206" evidence="2">
    <location>
        <begin position="14"/>
        <end position="80"/>
    </location>
</feature>
<dbReference type="Proteomes" id="UP001595420">
    <property type="component" value="Unassembled WGS sequence"/>
</dbReference>
<accession>A0ABV7BW31</accession>
<feature type="domain" description="DUF1206" evidence="2">
    <location>
        <begin position="191"/>
        <end position="260"/>
    </location>
</feature>
<keyword evidence="1" id="KW-1133">Transmembrane helix</keyword>
<sequence length="281" mass="29225">MAETRLWLEWLARFGYAARGAVTLVVGLLALLAAVSPGGDVTGSRGAIQTIFTQPFGVALIAIAAAGLFGFALWRLCQSVLDADGRGRDAKGLAVRLGQGVSAVTYLGLGIFAVGLVLGRGGGGADENESVRDWTAWLLTQPFGRWLVAAVGLAVIGAALGMAAQAWTARFREELSCDARAARWVVPLGRAGYAARSLVFLLIGGFLVLAAWQSDPSEARGLGGALLALQAQPYGRGLFGLVALGLAAFGAFEFAEARYRRIRPPRPEAAAAAVMRAARGG</sequence>
<proteinExistence type="predicted"/>
<reference evidence="4" key="1">
    <citation type="journal article" date="2019" name="Int. J. Syst. Evol. Microbiol.">
        <title>The Global Catalogue of Microorganisms (GCM) 10K type strain sequencing project: providing services to taxonomists for standard genome sequencing and annotation.</title>
        <authorList>
            <consortium name="The Broad Institute Genomics Platform"/>
            <consortium name="The Broad Institute Genome Sequencing Center for Infectious Disease"/>
            <person name="Wu L."/>
            <person name="Ma J."/>
        </authorList>
    </citation>
    <scope>NUCLEOTIDE SEQUENCE [LARGE SCALE GENOMIC DNA]</scope>
    <source>
        <strain evidence="4">CGMCC 1.16855</strain>
    </source>
</reference>
<evidence type="ECO:0000313" key="3">
    <source>
        <dbReference type="EMBL" id="MFC3000723.1"/>
    </source>
</evidence>
<feature type="transmembrane region" description="Helical" evidence="1">
    <location>
        <begin position="193"/>
        <end position="214"/>
    </location>
</feature>
<keyword evidence="1" id="KW-0812">Transmembrane</keyword>
<evidence type="ECO:0000259" key="2">
    <source>
        <dbReference type="Pfam" id="PF06724"/>
    </source>
</evidence>
<protein>
    <submittedName>
        <fullName evidence="3">DUF1206 domain-containing protein</fullName>
    </submittedName>
</protein>
<dbReference type="RefSeq" id="WP_216836796.1">
    <property type="nucleotide sequence ID" value="NZ_JAFNJS010000003.1"/>
</dbReference>
<feature type="transmembrane region" description="Helical" evidence="1">
    <location>
        <begin position="143"/>
        <end position="164"/>
    </location>
</feature>